<evidence type="ECO:0000313" key="2">
    <source>
        <dbReference type="Proteomes" id="UP000024635"/>
    </source>
</evidence>
<comment type="caution">
    <text evidence="1">The sequence shown here is derived from an EMBL/GenBank/DDBJ whole genome shotgun (WGS) entry which is preliminary data.</text>
</comment>
<dbReference type="STRING" id="53326.A0A016SJ89"/>
<sequence length="99" mass="11663">MKNSKLKAELFKTIVIPALCYGSKTWALKETLEKRLKTTQLSTEQHLVGFTLHRQRSQALHNTDIRRLFKVADALEYANKSKHRWAGHMMRRNDEVELR</sequence>
<evidence type="ECO:0000313" key="1">
    <source>
        <dbReference type="EMBL" id="EYB90690.1"/>
    </source>
</evidence>
<reference evidence="2" key="1">
    <citation type="journal article" date="2015" name="Nat. Genet.">
        <title>The genome and transcriptome of the zoonotic hookworm Ancylostoma ceylanicum identify infection-specific gene families.</title>
        <authorList>
            <person name="Schwarz E.M."/>
            <person name="Hu Y."/>
            <person name="Antoshechkin I."/>
            <person name="Miller M.M."/>
            <person name="Sternberg P.W."/>
            <person name="Aroian R.V."/>
        </authorList>
    </citation>
    <scope>NUCLEOTIDE SEQUENCE</scope>
    <source>
        <strain evidence="2">HY135</strain>
    </source>
</reference>
<protein>
    <recommendedName>
        <fullName evidence="3">Reverse transcriptase domain-containing protein</fullName>
    </recommendedName>
</protein>
<dbReference type="AlphaFoldDB" id="A0A016SJ89"/>
<accession>A0A016SJ89</accession>
<evidence type="ECO:0008006" key="3">
    <source>
        <dbReference type="Google" id="ProtNLM"/>
    </source>
</evidence>
<keyword evidence="2" id="KW-1185">Reference proteome</keyword>
<dbReference type="Proteomes" id="UP000024635">
    <property type="component" value="Unassembled WGS sequence"/>
</dbReference>
<dbReference type="OrthoDB" id="5842672at2759"/>
<gene>
    <name evidence="1" type="primary">Acey_s0215.g2346</name>
    <name evidence="1" type="ORF">Y032_0215g2346</name>
</gene>
<proteinExistence type="predicted"/>
<dbReference type="EMBL" id="JARK01001551">
    <property type="protein sequence ID" value="EYB90690.1"/>
    <property type="molecule type" value="Genomic_DNA"/>
</dbReference>
<organism evidence="1 2">
    <name type="scientific">Ancylostoma ceylanicum</name>
    <dbReference type="NCBI Taxonomy" id="53326"/>
    <lineage>
        <taxon>Eukaryota</taxon>
        <taxon>Metazoa</taxon>
        <taxon>Ecdysozoa</taxon>
        <taxon>Nematoda</taxon>
        <taxon>Chromadorea</taxon>
        <taxon>Rhabditida</taxon>
        <taxon>Rhabditina</taxon>
        <taxon>Rhabditomorpha</taxon>
        <taxon>Strongyloidea</taxon>
        <taxon>Ancylostomatidae</taxon>
        <taxon>Ancylostomatinae</taxon>
        <taxon>Ancylostoma</taxon>
    </lineage>
</organism>
<name>A0A016SJ89_9BILA</name>